<dbReference type="Pfam" id="PF06305">
    <property type="entry name" value="LapA_dom"/>
    <property type="match status" value="1"/>
</dbReference>
<feature type="transmembrane region" description="Helical" evidence="5">
    <location>
        <begin position="45"/>
        <end position="67"/>
    </location>
</feature>
<keyword evidence="8" id="KW-1185">Reference proteome</keyword>
<reference evidence="7" key="2">
    <citation type="submission" date="2023-01" db="EMBL/GenBank/DDBJ databases">
        <title>Draft genome sequence of Agaribacter marinus strain NBRC 110023.</title>
        <authorList>
            <person name="Sun Q."/>
            <person name="Mori K."/>
        </authorList>
    </citation>
    <scope>NUCLEOTIDE SEQUENCE</scope>
    <source>
        <strain evidence="7">NBRC 110023</strain>
    </source>
</reference>
<evidence type="ECO:0000313" key="7">
    <source>
        <dbReference type="EMBL" id="GLR69973.1"/>
    </source>
</evidence>
<evidence type="ECO:0000256" key="2">
    <source>
        <dbReference type="ARBA" id="ARBA00022692"/>
    </source>
</evidence>
<comment type="function">
    <text evidence="5">Involved in the assembly of lipopolysaccharide (LPS).</text>
</comment>
<dbReference type="Proteomes" id="UP001156601">
    <property type="component" value="Unassembled WGS sequence"/>
</dbReference>
<evidence type="ECO:0000256" key="4">
    <source>
        <dbReference type="ARBA" id="ARBA00023136"/>
    </source>
</evidence>
<accession>A0AA37SV31</accession>
<comment type="similarity">
    <text evidence="5">Belongs to the LapA family.</text>
</comment>
<dbReference type="RefSeq" id="WP_284216278.1">
    <property type="nucleotide sequence ID" value="NZ_BSOT01000005.1"/>
</dbReference>
<name>A0AA37SV31_9ALTE</name>
<dbReference type="InterPro" id="IPR010445">
    <property type="entry name" value="LapA_dom"/>
</dbReference>
<gene>
    <name evidence="5" type="primary">lapA</name>
    <name evidence="7" type="ORF">GCM10007852_08810</name>
</gene>
<comment type="caution">
    <text evidence="5">Lacks conserved residue(s) required for the propagation of feature annotation.</text>
</comment>
<dbReference type="AlphaFoldDB" id="A0AA37SV31"/>
<dbReference type="HAMAP" id="MF_01948">
    <property type="entry name" value="LPS_assembly_LapA"/>
    <property type="match status" value="1"/>
</dbReference>
<dbReference type="EMBL" id="BSOT01000005">
    <property type="protein sequence ID" value="GLR69973.1"/>
    <property type="molecule type" value="Genomic_DNA"/>
</dbReference>
<feature type="domain" description="Lipopolysaccharide assembly protein A" evidence="6">
    <location>
        <begin position="24"/>
        <end position="84"/>
    </location>
</feature>
<dbReference type="GO" id="GO:0005886">
    <property type="term" value="C:plasma membrane"/>
    <property type="evidence" value="ECO:0007669"/>
    <property type="project" value="UniProtKB-SubCell"/>
</dbReference>
<evidence type="ECO:0000256" key="1">
    <source>
        <dbReference type="ARBA" id="ARBA00022475"/>
    </source>
</evidence>
<keyword evidence="3 5" id="KW-1133">Transmembrane helix</keyword>
<keyword evidence="2 5" id="KW-0812">Transmembrane</keyword>
<evidence type="ECO:0000259" key="6">
    <source>
        <dbReference type="Pfam" id="PF06305"/>
    </source>
</evidence>
<keyword evidence="5" id="KW-0997">Cell inner membrane</keyword>
<comment type="subcellular location">
    <subcellularLocation>
        <location evidence="5">Cell inner membrane</location>
        <topology evidence="5">Single-pass membrane protein</topology>
    </subcellularLocation>
</comment>
<dbReference type="InterPro" id="IPR032906">
    <property type="entry name" value="LapA"/>
</dbReference>
<sequence>MRKILIIIVVVLLLLLAIVVGSRNTNVITINYLIAQTELRISTFMVISVVVGFLLGFSTILSKYLSLKVKLGLLNRKLKKLTKEE</sequence>
<protein>
    <recommendedName>
        <fullName evidence="5">Probable lipopolysaccharide assembly protein A</fullName>
    </recommendedName>
</protein>
<evidence type="ECO:0000313" key="8">
    <source>
        <dbReference type="Proteomes" id="UP001156601"/>
    </source>
</evidence>
<evidence type="ECO:0000256" key="3">
    <source>
        <dbReference type="ARBA" id="ARBA00022989"/>
    </source>
</evidence>
<comment type="caution">
    <text evidence="7">The sequence shown here is derived from an EMBL/GenBank/DDBJ whole genome shotgun (WGS) entry which is preliminary data.</text>
</comment>
<evidence type="ECO:0000256" key="5">
    <source>
        <dbReference type="HAMAP-Rule" id="MF_01948"/>
    </source>
</evidence>
<keyword evidence="1 5" id="KW-1003">Cell membrane</keyword>
<organism evidence="7 8">
    <name type="scientific">Agaribacter marinus</name>
    <dbReference type="NCBI Taxonomy" id="1431249"/>
    <lineage>
        <taxon>Bacteria</taxon>
        <taxon>Pseudomonadati</taxon>
        <taxon>Pseudomonadota</taxon>
        <taxon>Gammaproteobacteria</taxon>
        <taxon>Alteromonadales</taxon>
        <taxon>Alteromonadaceae</taxon>
        <taxon>Agaribacter</taxon>
    </lineage>
</organism>
<dbReference type="GO" id="GO:0008653">
    <property type="term" value="P:lipopolysaccharide metabolic process"/>
    <property type="evidence" value="ECO:0007669"/>
    <property type="project" value="InterPro"/>
</dbReference>
<reference evidence="7" key="1">
    <citation type="journal article" date="2014" name="Int. J. Syst. Evol. Microbiol.">
        <title>Complete genome sequence of Corynebacterium casei LMG S-19264T (=DSM 44701T), isolated from a smear-ripened cheese.</title>
        <authorList>
            <consortium name="US DOE Joint Genome Institute (JGI-PGF)"/>
            <person name="Walter F."/>
            <person name="Albersmeier A."/>
            <person name="Kalinowski J."/>
            <person name="Ruckert C."/>
        </authorList>
    </citation>
    <scope>NUCLEOTIDE SEQUENCE</scope>
    <source>
        <strain evidence="7">NBRC 110023</strain>
    </source>
</reference>
<proteinExistence type="inferred from homology"/>
<keyword evidence="4 5" id="KW-0472">Membrane</keyword>